<reference evidence="6 7" key="1">
    <citation type="submission" date="2024-01" db="EMBL/GenBank/DDBJ databases">
        <title>Unpublished Manusciprt.</title>
        <authorList>
            <person name="Duman M."/>
            <person name="Valdes E.G."/>
            <person name="Ajmi N."/>
            <person name="Altun S."/>
            <person name="Saticioglu I.B."/>
        </authorList>
    </citation>
    <scope>NUCLEOTIDE SEQUENCE [LARGE SCALE GENOMIC DNA]</scope>
    <source>
        <strain evidence="6 7">120P</strain>
    </source>
</reference>
<dbReference type="GO" id="GO:0043565">
    <property type="term" value="F:sequence-specific DNA binding"/>
    <property type="evidence" value="ECO:0007669"/>
    <property type="project" value="TreeGrafter"/>
</dbReference>
<dbReference type="Gene3D" id="1.10.10.10">
    <property type="entry name" value="Winged helix-like DNA-binding domain superfamily/Winged helix DNA-binding domain"/>
    <property type="match status" value="1"/>
</dbReference>
<organism evidence="6 7">
    <name type="scientific">Pseudomonas auratipiscis</name>
    <dbReference type="NCBI Taxonomy" id="3115853"/>
    <lineage>
        <taxon>Bacteria</taxon>
        <taxon>Pseudomonadati</taxon>
        <taxon>Pseudomonadota</taxon>
        <taxon>Gammaproteobacteria</taxon>
        <taxon>Pseudomonadales</taxon>
        <taxon>Pseudomonadaceae</taxon>
        <taxon>Pseudomonas</taxon>
    </lineage>
</organism>
<evidence type="ECO:0000259" key="5">
    <source>
        <dbReference type="PROSITE" id="PS50931"/>
    </source>
</evidence>
<dbReference type="AlphaFoldDB" id="A0AB35WPI6"/>
<keyword evidence="4" id="KW-0804">Transcription</keyword>
<dbReference type="PRINTS" id="PR00039">
    <property type="entry name" value="HTHLYSR"/>
</dbReference>
<dbReference type="Proteomes" id="UP001307839">
    <property type="component" value="Unassembled WGS sequence"/>
</dbReference>
<name>A0AB35WPI6_9PSED</name>
<dbReference type="RefSeq" id="WP_330078993.1">
    <property type="nucleotide sequence ID" value="NZ_JAZDCU010000003.1"/>
</dbReference>
<dbReference type="GO" id="GO:0003700">
    <property type="term" value="F:DNA-binding transcription factor activity"/>
    <property type="evidence" value="ECO:0007669"/>
    <property type="project" value="InterPro"/>
</dbReference>
<dbReference type="SUPFAM" id="SSF46785">
    <property type="entry name" value="Winged helix' DNA-binding domain"/>
    <property type="match status" value="1"/>
</dbReference>
<evidence type="ECO:0000313" key="6">
    <source>
        <dbReference type="EMBL" id="MEE1865848.1"/>
    </source>
</evidence>
<protein>
    <submittedName>
        <fullName evidence="6">LysR substrate-binding domain-containing protein</fullName>
    </submittedName>
</protein>
<keyword evidence="3" id="KW-0238">DNA-binding</keyword>
<dbReference type="EMBL" id="JAZDQP010000003">
    <property type="protein sequence ID" value="MEE1865848.1"/>
    <property type="molecule type" value="Genomic_DNA"/>
</dbReference>
<comment type="similarity">
    <text evidence="1">Belongs to the LysR transcriptional regulatory family.</text>
</comment>
<evidence type="ECO:0000256" key="4">
    <source>
        <dbReference type="ARBA" id="ARBA00023163"/>
    </source>
</evidence>
<proteinExistence type="inferred from homology"/>
<keyword evidence="7" id="KW-1185">Reference proteome</keyword>
<dbReference type="Pfam" id="PF03466">
    <property type="entry name" value="LysR_substrate"/>
    <property type="match status" value="1"/>
</dbReference>
<dbReference type="PANTHER" id="PTHR30427:SF1">
    <property type="entry name" value="TRANSCRIPTIONAL ACTIVATOR PROTEIN LYSR"/>
    <property type="match status" value="1"/>
</dbReference>
<evidence type="ECO:0000256" key="3">
    <source>
        <dbReference type="ARBA" id="ARBA00023125"/>
    </source>
</evidence>
<dbReference type="PANTHER" id="PTHR30427">
    <property type="entry name" value="TRANSCRIPTIONAL ACTIVATOR PROTEIN LYSR"/>
    <property type="match status" value="1"/>
</dbReference>
<sequence>MKIGVREIEIFRVVMRAGGTSKAATMLGISQPAVSQSIRKLEEGAGIQLFLRLRGRLVPTQEAQALIQDVDQLFIGFEFIEHRLKSLRQRGTDRLRVAAHPAMGISFLPRAIAAYQPDRHGMFISLRVLSSKEVYQQVSSGECDFGLMADEMPVYGLEHSEFLYTPGLIVMSPNHPLAVKSIIEPKDIENIDFLSLNPEDSARRRLEAALQAHGVQVTTRIETPYAHSLCEMALQGLGVAFVQPVAAYDFIDRGLVIRPFSLDVNFKSLLVFRPGNPLGRNAQLMLKTMRIQLEKDLRKLRGVVGAM</sequence>
<dbReference type="InterPro" id="IPR000847">
    <property type="entry name" value="LysR_HTH_N"/>
</dbReference>
<dbReference type="InterPro" id="IPR005119">
    <property type="entry name" value="LysR_subst-bd"/>
</dbReference>
<feature type="domain" description="HTH lysR-type" evidence="5">
    <location>
        <begin position="1"/>
        <end position="60"/>
    </location>
</feature>
<dbReference type="GO" id="GO:0010628">
    <property type="term" value="P:positive regulation of gene expression"/>
    <property type="evidence" value="ECO:0007669"/>
    <property type="project" value="TreeGrafter"/>
</dbReference>
<evidence type="ECO:0000256" key="2">
    <source>
        <dbReference type="ARBA" id="ARBA00023015"/>
    </source>
</evidence>
<keyword evidence="2" id="KW-0805">Transcription regulation</keyword>
<evidence type="ECO:0000256" key="1">
    <source>
        <dbReference type="ARBA" id="ARBA00009437"/>
    </source>
</evidence>
<comment type="caution">
    <text evidence="6">The sequence shown here is derived from an EMBL/GenBank/DDBJ whole genome shotgun (WGS) entry which is preliminary data.</text>
</comment>
<gene>
    <name evidence="6" type="ORF">V0R53_05510</name>
</gene>
<dbReference type="SUPFAM" id="SSF53850">
    <property type="entry name" value="Periplasmic binding protein-like II"/>
    <property type="match status" value="1"/>
</dbReference>
<dbReference type="InterPro" id="IPR036390">
    <property type="entry name" value="WH_DNA-bd_sf"/>
</dbReference>
<dbReference type="Pfam" id="PF00126">
    <property type="entry name" value="HTH_1"/>
    <property type="match status" value="1"/>
</dbReference>
<accession>A0AB35WPI6</accession>
<dbReference type="InterPro" id="IPR036388">
    <property type="entry name" value="WH-like_DNA-bd_sf"/>
</dbReference>
<dbReference type="PROSITE" id="PS50931">
    <property type="entry name" value="HTH_LYSR"/>
    <property type="match status" value="1"/>
</dbReference>
<evidence type="ECO:0000313" key="7">
    <source>
        <dbReference type="Proteomes" id="UP001307839"/>
    </source>
</evidence>
<dbReference type="Gene3D" id="3.40.190.290">
    <property type="match status" value="1"/>
</dbReference>